<dbReference type="RefSeq" id="WP_240720005.1">
    <property type="nucleotide sequence ID" value="NZ_JAKVTW010000022.1"/>
</dbReference>
<dbReference type="SUPFAM" id="SSF55073">
    <property type="entry name" value="Nucleotide cyclase"/>
    <property type="match status" value="1"/>
</dbReference>
<dbReference type="InterPro" id="IPR043128">
    <property type="entry name" value="Rev_trsase/Diguanyl_cyclase"/>
</dbReference>
<dbReference type="InterPro" id="IPR035919">
    <property type="entry name" value="EAL_sf"/>
</dbReference>
<dbReference type="SUPFAM" id="SSF141868">
    <property type="entry name" value="EAL domain-like"/>
    <property type="match status" value="1"/>
</dbReference>
<comment type="caution">
    <text evidence="3">The sequence shown here is derived from an EMBL/GenBank/DDBJ whole genome shotgun (WGS) entry which is preliminary data.</text>
</comment>
<dbReference type="NCBIfam" id="TIGR00254">
    <property type="entry name" value="GGDEF"/>
    <property type="match status" value="1"/>
</dbReference>
<dbReference type="SMART" id="SM00052">
    <property type="entry name" value="EAL"/>
    <property type="match status" value="1"/>
</dbReference>
<evidence type="ECO:0000259" key="1">
    <source>
        <dbReference type="PROSITE" id="PS50883"/>
    </source>
</evidence>
<dbReference type="InterPro" id="IPR029787">
    <property type="entry name" value="Nucleotide_cyclase"/>
</dbReference>
<accession>A0ABS9SC42</accession>
<evidence type="ECO:0000313" key="4">
    <source>
        <dbReference type="Proteomes" id="UP001320609"/>
    </source>
</evidence>
<dbReference type="PROSITE" id="PS50887">
    <property type="entry name" value="GGDEF"/>
    <property type="match status" value="1"/>
</dbReference>
<dbReference type="EMBL" id="JAKVTW010000022">
    <property type="protein sequence ID" value="MCH4813666.1"/>
    <property type="molecule type" value="Genomic_DNA"/>
</dbReference>
<organism evidence="3 4">
    <name type="scientific">Vreelandella neptunia</name>
    <dbReference type="NCBI Taxonomy" id="115551"/>
    <lineage>
        <taxon>Bacteria</taxon>
        <taxon>Pseudomonadati</taxon>
        <taxon>Pseudomonadota</taxon>
        <taxon>Gammaproteobacteria</taxon>
        <taxon>Oceanospirillales</taxon>
        <taxon>Halomonadaceae</taxon>
        <taxon>Vreelandella</taxon>
    </lineage>
</organism>
<feature type="domain" description="GGDEF" evidence="2">
    <location>
        <begin position="236"/>
        <end position="369"/>
    </location>
</feature>
<evidence type="ECO:0000313" key="3">
    <source>
        <dbReference type="EMBL" id="MCH4813666.1"/>
    </source>
</evidence>
<dbReference type="Gene3D" id="3.20.20.450">
    <property type="entry name" value="EAL domain"/>
    <property type="match status" value="1"/>
</dbReference>
<dbReference type="Proteomes" id="UP001320609">
    <property type="component" value="Unassembled WGS sequence"/>
</dbReference>
<dbReference type="InterPro" id="IPR001633">
    <property type="entry name" value="EAL_dom"/>
</dbReference>
<dbReference type="CDD" id="cd01948">
    <property type="entry name" value="EAL"/>
    <property type="match status" value="1"/>
</dbReference>
<dbReference type="CDD" id="cd01949">
    <property type="entry name" value="GGDEF"/>
    <property type="match status" value="1"/>
</dbReference>
<dbReference type="InterPro" id="IPR000160">
    <property type="entry name" value="GGDEF_dom"/>
</dbReference>
<dbReference type="PANTHER" id="PTHR44757:SF2">
    <property type="entry name" value="BIOFILM ARCHITECTURE MAINTENANCE PROTEIN MBAA"/>
    <property type="match status" value="1"/>
</dbReference>
<dbReference type="Gene3D" id="3.30.70.270">
    <property type="match status" value="1"/>
</dbReference>
<dbReference type="SMART" id="SM00267">
    <property type="entry name" value="GGDEF"/>
    <property type="match status" value="1"/>
</dbReference>
<name>A0ABS9SC42_9GAMM</name>
<dbReference type="InterPro" id="IPR052155">
    <property type="entry name" value="Biofilm_reg_signaling"/>
</dbReference>
<evidence type="ECO:0000259" key="2">
    <source>
        <dbReference type="PROSITE" id="PS50887"/>
    </source>
</evidence>
<feature type="domain" description="EAL" evidence="1">
    <location>
        <begin position="378"/>
        <end position="632"/>
    </location>
</feature>
<dbReference type="Pfam" id="PF00990">
    <property type="entry name" value="GGDEF"/>
    <property type="match status" value="1"/>
</dbReference>
<proteinExistence type="predicted"/>
<gene>
    <name evidence="3" type="ORF">MLE19_20255</name>
</gene>
<protein>
    <submittedName>
        <fullName evidence="3">EAL domain-containing protein</fullName>
    </submittedName>
</protein>
<dbReference type="Pfam" id="PF00563">
    <property type="entry name" value="EAL"/>
    <property type="match status" value="1"/>
</dbReference>
<keyword evidence="4" id="KW-1185">Reference proteome</keyword>
<dbReference type="PROSITE" id="PS50883">
    <property type="entry name" value="EAL"/>
    <property type="match status" value="1"/>
</dbReference>
<sequence length="637" mass="70667">MEGSEELREALVALRREVGTLRVEVTHANVLLEALEAMLDVDGDVDPFVGVFKALLPVFECSYAIVLIENIKDPCKLECVASTHAAAVASLWENGRKLGKVLSGRIVTTISTADDEAWPQIDGLSKSQPTLYLPLSVRGQRGLMMLLRDEDHPGFDRTHVTLARKFSLLASHAFAAKRASQTEAESHRLQHLTQQLKVSQEALKLRANHDQLTGLPNRAYIQELVEAILARKQPGQKMALAFLDLDDFKRVNDFYGHTVGDALLKSVADRLGTEIRQMDIIGRISGDEFVIVFDLIEQQSEISVLVNRVSDKLRQPFSIEGQEIRASGSIGVALWPEHGHDYDTLRRHADTAMYRAKTAHKGSFTFFSSALGNEMSERLSLEHRLRIALTEREFQCALQQKVDLRTQDIVGFEALVRWVDRHGTIHSPATFLQLATELDLLDGITDIVLDNLSQRLPLLDAQFGTAATYSINISASQATKTLFMQKLIRRIADTGCAERFLLEVTEESFLAAGAFQTQVLPLIREAGVGVSIDDFGIGYSSLAILADITADELKVDRSLITSIHQRPRSQSILGAIESLGASLGMSVIAEGVETLDEKNYLLNSSRIKTGQGYLFHRPQLISEIIEQQTCIVQKFKS</sequence>
<dbReference type="PANTHER" id="PTHR44757">
    <property type="entry name" value="DIGUANYLATE CYCLASE DGCP"/>
    <property type="match status" value="1"/>
</dbReference>
<reference evidence="3 4" key="1">
    <citation type="submission" date="2022-03" db="EMBL/GenBank/DDBJ databases">
        <title>Genomic signatures underlying metal tolerance in selected Arctic bacterial isolates.</title>
        <authorList>
            <person name="Thomas F.A."/>
            <person name="Venkatachalam S."/>
            <person name="Krishnan K.P."/>
        </authorList>
    </citation>
    <scope>NUCLEOTIDE SEQUENCE [LARGE SCALE GENOMIC DNA]</scope>
    <source>
        <strain evidence="3 4">HM116</strain>
    </source>
</reference>